<evidence type="ECO:0000256" key="1">
    <source>
        <dbReference type="SAM" id="MobiDB-lite"/>
    </source>
</evidence>
<name>A0A1Y1CGQ4_9BACT</name>
<dbReference type="OrthoDB" id="1466969at2"/>
<keyword evidence="3" id="KW-1185">Reference proteome</keyword>
<proteinExistence type="predicted"/>
<reference evidence="3" key="2">
    <citation type="journal article" date="2020" name="Antonie Van Leeuwenhoek">
        <title>Labilibaculum antarcticum sp. nov., a novel facultative anaerobic, psychrotorelant bacterium isolated from marine sediment of Antarctica.</title>
        <authorList>
            <person name="Watanabe M."/>
            <person name="Kojima H."/>
            <person name="Fukui M."/>
        </authorList>
    </citation>
    <scope>NUCLEOTIDE SEQUENCE [LARGE SCALE GENOMIC DNA]</scope>
    <source>
        <strain evidence="3">SPP2</strain>
    </source>
</reference>
<dbReference type="KEGG" id="mbas:ALGA_1172"/>
<feature type="compositionally biased region" description="Basic residues" evidence="1">
    <location>
        <begin position="205"/>
        <end position="214"/>
    </location>
</feature>
<dbReference type="Pfam" id="PF14123">
    <property type="entry name" value="DUF4290"/>
    <property type="match status" value="1"/>
</dbReference>
<reference evidence="2 3" key="1">
    <citation type="journal article" date="2018" name="Mar. Genomics">
        <title>Complete genome sequence of Marinifilaceae bacterium strain SPP2, isolated from the Antarctic marine sediment.</title>
        <authorList>
            <person name="Watanabe M."/>
            <person name="Kojima H."/>
            <person name="Fukui M."/>
        </authorList>
    </citation>
    <scope>NUCLEOTIDE SEQUENCE [LARGE SCALE GENOMIC DNA]</scope>
    <source>
        <strain evidence="2 3">SPP2</strain>
    </source>
</reference>
<gene>
    <name evidence="2" type="ORF">ALGA_1172</name>
</gene>
<accession>A0A1Y1CGQ4</accession>
<dbReference type="RefSeq" id="WP_096428455.1">
    <property type="nucleotide sequence ID" value="NZ_AP018042.1"/>
</dbReference>
<evidence type="ECO:0008006" key="4">
    <source>
        <dbReference type="Google" id="ProtNLM"/>
    </source>
</evidence>
<dbReference type="Proteomes" id="UP000218267">
    <property type="component" value="Chromosome"/>
</dbReference>
<dbReference type="InterPro" id="IPR025632">
    <property type="entry name" value="DUF4290"/>
</dbReference>
<protein>
    <recommendedName>
        <fullName evidence="4">Methionyl-tRNA formyltransferase</fullName>
    </recommendedName>
</protein>
<feature type="compositionally biased region" description="Basic and acidic residues" evidence="1">
    <location>
        <begin position="194"/>
        <end position="204"/>
    </location>
</feature>
<dbReference type="EMBL" id="AP018042">
    <property type="protein sequence ID" value="BAX79558.1"/>
    <property type="molecule type" value="Genomic_DNA"/>
</dbReference>
<sequence length="214" mass="25421">MDYNSSRKHLILPEYGRNVHKMVDFALTVEDKDERNRVVKSIIAIMGNMYPHLRDVSDFRHKLWDHITIMSDFQLDIDSPYEAPTREKLAEKPDKLPYHNERIKYRHYGRTVEALIGKAIEIEDPKEKDALILMIANHMKKSFLTWNKDSVPDEKIFKDITALSKGKLEIPENLKLAEVKEREYVQKIKKKKNPRTDNRNDNKNDHRKFNKPRI</sequence>
<feature type="region of interest" description="Disordered" evidence="1">
    <location>
        <begin position="187"/>
        <end position="214"/>
    </location>
</feature>
<evidence type="ECO:0000313" key="3">
    <source>
        <dbReference type="Proteomes" id="UP000218267"/>
    </source>
</evidence>
<evidence type="ECO:0000313" key="2">
    <source>
        <dbReference type="EMBL" id="BAX79558.1"/>
    </source>
</evidence>
<dbReference type="AlphaFoldDB" id="A0A1Y1CGQ4"/>
<organism evidence="2 3">
    <name type="scientific">Labilibaculum antarcticum</name>
    <dbReference type="NCBI Taxonomy" id="1717717"/>
    <lineage>
        <taxon>Bacteria</taxon>
        <taxon>Pseudomonadati</taxon>
        <taxon>Bacteroidota</taxon>
        <taxon>Bacteroidia</taxon>
        <taxon>Marinilabiliales</taxon>
        <taxon>Marinifilaceae</taxon>
        <taxon>Labilibaculum</taxon>
    </lineage>
</organism>